<organism evidence="7 8">
    <name type="scientific">Planococcus wigleyi</name>
    <dbReference type="NCBI Taxonomy" id="2762216"/>
    <lineage>
        <taxon>Bacteria</taxon>
        <taxon>Bacillati</taxon>
        <taxon>Bacillota</taxon>
        <taxon>Bacilli</taxon>
        <taxon>Bacillales</taxon>
        <taxon>Caryophanaceae</taxon>
        <taxon>Planococcus</taxon>
    </lineage>
</organism>
<dbReference type="InterPro" id="IPR017871">
    <property type="entry name" value="ABC_transporter-like_CS"/>
</dbReference>
<keyword evidence="8" id="KW-1185">Reference proteome</keyword>
<keyword evidence="5" id="KW-1278">Translocase</keyword>
<keyword evidence="2" id="KW-0813">Transport</keyword>
<comment type="similarity">
    <text evidence="1">Belongs to the ABC transporter superfamily.</text>
</comment>
<dbReference type="InterPro" id="IPR050683">
    <property type="entry name" value="Bact_Polysacc_Export_ATP-bd"/>
</dbReference>
<feature type="domain" description="ABC transporter" evidence="6">
    <location>
        <begin position="5"/>
        <end position="243"/>
    </location>
</feature>
<evidence type="ECO:0000256" key="2">
    <source>
        <dbReference type="ARBA" id="ARBA00022448"/>
    </source>
</evidence>
<dbReference type="InterPro" id="IPR003439">
    <property type="entry name" value="ABC_transporter-like_ATP-bd"/>
</dbReference>
<dbReference type="SUPFAM" id="SSF52540">
    <property type="entry name" value="P-loop containing nucleoside triphosphate hydrolases"/>
    <property type="match status" value="1"/>
</dbReference>
<evidence type="ECO:0000313" key="7">
    <source>
        <dbReference type="EMBL" id="MBD8013500.1"/>
    </source>
</evidence>
<dbReference type="SMART" id="SM00382">
    <property type="entry name" value="AAA"/>
    <property type="match status" value="1"/>
</dbReference>
<protein>
    <submittedName>
        <fullName evidence="7">ABC transporter ATP-binding protein</fullName>
    </submittedName>
</protein>
<accession>A0ABR8W8Z8</accession>
<dbReference type="GO" id="GO:0005524">
    <property type="term" value="F:ATP binding"/>
    <property type="evidence" value="ECO:0007669"/>
    <property type="project" value="UniProtKB-KW"/>
</dbReference>
<evidence type="ECO:0000256" key="4">
    <source>
        <dbReference type="ARBA" id="ARBA00022840"/>
    </source>
</evidence>
<dbReference type="PANTHER" id="PTHR46743:SF2">
    <property type="entry name" value="TEICHOIC ACIDS EXPORT ATP-BINDING PROTEIN TAGH"/>
    <property type="match status" value="1"/>
</dbReference>
<proteinExistence type="inferred from homology"/>
<dbReference type="PROSITE" id="PS50893">
    <property type="entry name" value="ABC_TRANSPORTER_2"/>
    <property type="match status" value="1"/>
</dbReference>
<dbReference type="PANTHER" id="PTHR46743">
    <property type="entry name" value="TEICHOIC ACIDS EXPORT ATP-BINDING PROTEIN TAGH"/>
    <property type="match status" value="1"/>
</dbReference>
<keyword evidence="3" id="KW-0547">Nucleotide-binding</keyword>
<evidence type="ECO:0000256" key="3">
    <source>
        <dbReference type="ARBA" id="ARBA00022741"/>
    </source>
</evidence>
<evidence type="ECO:0000259" key="6">
    <source>
        <dbReference type="PROSITE" id="PS50893"/>
    </source>
</evidence>
<comment type="caution">
    <text evidence="7">The sequence shown here is derived from an EMBL/GenBank/DDBJ whole genome shotgun (WGS) entry which is preliminary data.</text>
</comment>
<name>A0ABR8W8Z8_9BACL</name>
<dbReference type="InterPro" id="IPR015860">
    <property type="entry name" value="ABC_transpr_TagH-like"/>
</dbReference>
<evidence type="ECO:0000313" key="8">
    <source>
        <dbReference type="Proteomes" id="UP000658980"/>
    </source>
</evidence>
<dbReference type="Proteomes" id="UP000658980">
    <property type="component" value="Unassembled WGS sequence"/>
</dbReference>
<evidence type="ECO:0000256" key="1">
    <source>
        <dbReference type="ARBA" id="ARBA00005417"/>
    </source>
</evidence>
<gene>
    <name evidence="7" type="ORF">H9630_01625</name>
</gene>
<reference evidence="7 8" key="1">
    <citation type="submission" date="2020-08" db="EMBL/GenBank/DDBJ databases">
        <title>A Genomic Blueprint of the Chicken Gut Microbiome.</title>
        <authorList>
            <person name="Gilroy R."/>
            <person name="Ravi A."/>
            <person name="Getino M."/>
            <person name="Pursley I."/>
            <person name="Horton D.L."/>
            <person name="Alikhan N.-F."/>
            <person name="Baker D."/>
            <person name="Gharbi K."/>
            <person name="Hall N."/>
            <person name="Watson M."/>
            <person name="Adriaenssens E.M."/>
            <person name="Foster-Nyarko E."/>
            <person name="Jarju S."/>
            <person name="Secka A."/>
            <person name="Antonio M."/>
            <person name="Oren A."/>
            <person name="Chaudhuri R."/>
            <person name="La Ragione R.M."/>
            <person name="Hildebrand F."/>
            <person name="Pallen M.J."/>
        </authorList>
    </citation>
    <scope>NUCLEOTIDE SEQUENCE [LARGE SCALE GENOMIC DNA]</scope>
    <source>
        <strain evidence="7 8">Sa1BUA13</strain>
    </source>
</reference>
<dbReference type="Gene3D" id="3.40.50.300">
    <property type="entry name" value="P-loop containing nucleotide triphosphate hydrolases"/>
    <property type="match status" value="1"/>
</dbReference>
<dbReference type="InterPro" id="IPR027417">
    <property type="entry name" value="P-loop_NTPase"/>
</dbReference>
<dbReference type="CDD" id="cd03220">
    <property type="entry name" value="ABC_KpsT_Wzt"/>
    <property type="match status" value="1"/>
</dbReference>
<dbReference type="InterPro" id="IPR003593">
    <property type="entry name" value="AAA+_ATPase"/>
</dbReference>
<keyword evidence="4 7" id="KW-0067">ATP-binding</keyword>
<dbReference type="EMBL" id="JACSPU010000001">
    <property type="protein sequence ID" value="MBD8013500.1"/>
    <property type="molecule type" value="Genomic_DNA"/>
</dbReference>
<dbReference type="RefSeq" id="WP_191713745.1">
    <property type="nucleotide sequence ID" value="NZ_JACSPU010000001.1"/>
</dbReference>
<sequence length="542" mass="60790">MSIAVSVKDITKKYSLYKDPWGPIKEVFMKKKLHKEFYALRGVTLDFPKGESIGILGKNGSGKSTLLKIITGITEPTTGEVNVNGSIVFLDVSSGIDSELSGYDNIFMKGTLLGYTKEEMLEKVDDIIEFSELGEFIGQPVKNYSSGMKSKLGFAISVNVNPDILIVDEALAVGDSVFRKKCMNKMNEFKLQGKTIIFVSHDNNAVESFCSKAAWIHQGELVTYGDSKFVGSLYDDFMSGRKSIESIHAQIEFKHAIEQLTYHTSENGFTLQLAGFIRDQSGENIHEQFELLIKDKRTGEIAAKPMAFGEAGFTVEINEKEFPLFFKPGNFSFAARYLTAEGQPVEFTIWAGQTTITEQDSVSKNQFHYNFIHKQNALELEIKNIEKAEQQVNKIWVKEASAYIEGVAFVRGYETKTADAVSMTFHLTNLDNFERLAIPAVISETEEITENPAYNPQGKVYNFSKFTVIVDLENLPVGRYESHLSYRMNNAPGHELLNLVWASKANEYPDKPVSVNAGTVEIKTVNKYLQLEKQNHQGHSLK</sequence>
<dbReference type="PROSITE" id="PS00211">
    <property type="entry name" value="ABC_TRANSPORTER_1"/>
    <property type="match status" value="1"/>
</dbReference>
<evidence type="ECO:0000256" key="5">
    <source>
        <dbReference type="ARBA" id="ARBA00022967"/>
    </source>
</evidence>
<dbReference type="Pfam" id="PF00005">
    <property type="entry name" value="ABC_tran"/>
    <property type="match status" value="1"/>
</dbReference>